<evidence type="ECO:0000313" key="2">
    <source>
        <dbReference type="EMBL" id="PHJ19793.1"/>
    </source>
</evidence>
<feature type="region of interest" description="Disordered" evidence="1">
    <location>
        <begin position="30"/>
        <end position="69"/>
    </location>
</feature>
<dbReference type="AlphaFoldDB" id="A0A2C6KUL9"/>
<proteinExistence type="predicted"/>
<feature type="compositionally biased region" description="Basic and acidic residues" evidence="1">
    <location>
        <begin position="30"/>
        <end position="40"/>
    </location>
</feature>
<dbReference type="PANTHER" id="PTHR21148">
    <property type="entry name" value="THIOREDOXIN DOMAIN-CONTAINING PROTEIN 9"/>
    <property type="match status" value="1"/>
</dbReference>
<evidence type="ECO:0000256" key="1">
    <source>
        <dbReference type="SAM" id="MobiDB-lite"/>
    </source>
</evidence>
<dbReference type="Proteomes" id="UP000221165">
    <property type="component" value="Unassembled WGS sequence"/>
</dbReference>
<dbReference type="GeneID" id="94429750"/>
<keyword evidence="3" id="KW-1185">Reference proteome</keyword>
<dbReference type="Gene3D" id="3.40.30.10">
    <property type="entry name" value="Glutaredoxin"/>
    <property type="match status" value="1"/>
</dbReference>
<dbReference type="RefSeq" id="XP_067921487.1">
    <property type="nucleotide sequence ID" value="XM_068066539.1"/>
</dbReference>
<dbReference type="OrthoDB" id="10257948at2759"/>
<organism evidence="2 3">
    <name type="scientific">Cystoisospora suis</name>
    <dbReference type="NCBI Taxonomy" id="483139"/>
    <lineage>
        <taxon>Eukaryota</taxon>
        <taxon>Sar</taxon>
        <taxon>Alveolata</taxon>
        <taxon>Apicomplexa</taxon>
        <taxon>Conoidasida</taxon>
        <taxon>Coccidia</taxon>
        <taxon>Eucoccidiorida</taxon>
        <taxon>Eimeriorina</taxon>
        <taxon>Sarcocystidae</taxon>
        <taxon>Cystoisospora</taxon>
    </lineage>
</organism>
<dbReference type="SUPFAM" id="SSF52833">
    <property type="entry name" value="Thioredoxin-like"/>
    <property type="match status" value="1"/>
</dbReference>
<sequence length="148" mass="17283">MATAEKLGKIATDIVLDKVTQDKIHLASRNEEKIRRQKESEDGDQAFTTQDGEEESDLSSQTETLDDLSHWREKRMQQIKAAREKEEVYRQQGHGSYEEIIEEEFLPTVTKSENAVCHFFNSTFERCKVMDKHLHQLALLHMETKFVK</sequence>
<name>A0A2C6KUL9_9APIC</name>
<reference evidence="2 3" key="1">
    <citation type="journal article" date="2017" name="Int. J. Parasitol.">
        <title>The genome of the protozoan parasite Cystoisospora suis and a reverse vaccinology approach to identify vaccine candidates.</title>
        <authorList>
            <person name="Palmieri N."/>
            <person name="Shrestha A."/>
            <person name="Ruttkowski B."/>
            <person name="Beck T."/>
            <person name="Vogl C."/>
            <person name="Tomley F."/>
            <person name="Blake D.P."/>
            <person name="Joachim A."/>
        </authorList>
    </citation>
    <scope>NUCLEOTIDE SEQUENCE [LARGE SCALE GENOMIC DNA]</scope>
    <source>
        <strain evidence="2 3">Wien I</strain>
    </source>
</reference>
<accession>A0A2C6KUL9</accession>
<comment type="caution">
    <text evidence="2">The sequence shown here is derived from an EMBL/GenBank/DDBJ whole genome shotgun (WGS) entry which is preliminary data.</text>
</comment>
<dbReference type="InterPro" id="IPR036249">
    <property type="entry name" value="Thioredoxin-like_sf"/>
</dbReference>
<protein>
    <submittedName>
        <fullName evidence="2">Thioredoxin domain-containing protein</fullName>
    </submittedName>
</protein>
<dbReference type="EMBL" id="MIGC01003214">
    <property type="protein sequence ID" value="PHJ19793.1"/>
    <property type="molecule type" value="Genomic_DNA"/>
</dbReference>
<gene>
    <name evidence="2" type="ORF">CSUI_006378</name>
</gene>
<evidence type="ECO:0000313" key="3">
    <source>
        <dbReference type="Proteomes" id="UP000221165"/>
    </source>
</evidence>
<dbReference type="VEuPathDB" id="ToxoDB:CSUI_006378"/>